<dbReference type="GO" id="GO:0004386">
    <property type="term" value="F:helicase activity"/>
    <property type="evidence" value="ECO:0007669"/>
    <property type="project" value="UniProtKB-KW"/>
</dbReference>
<dbReference type="InterPro" id="IPR050742">
    <property type="entry name" value="Helicase_Restrict-Modif_Enz"/>
</dbReference>
<dbReference type="InterPro" id="IPR014001">
    <property type="entry name" value="Helicase_ATP-bd"/>
</dbReference>
<dbReference type="Gene3D" id="3.40.50.300">
    <property type="entry name" value="P-loop containing nucleotide triphosphate hydrolases"/>
    <property type="match status" value="2"/>
</dbReference>
<dbReference type="InterPro" id="IPR027417">
    <property type="entry name" value="P-loop_NTPase"/>
</dbReference>
<dbReference type="InterPro" id="IPR001650">
    <property type="entry name" value="Helicase_C-like"/>
</dbReference>
<dbReference type="PROSITE" id="PS51192">
    <property type="entry name" value="HELICASE_ATP_BIND_1"/>
    <property type="match status" value="1"/>
</dbReference>
<dbReference type="PANTHER" id="PTHR47396">
    <property type="entry name" value="TYPE I RESTRICTION ENZYME ECOKI R PROTEIN"/>
    <property type="match status" value="1"/>
</dbReference>
<evidence type="ECO:0000313" key="4">
    <source>
        <dbReference type="Proteomes" id="UP001163255"/>
    </source>
</evidence>
<keyword evidence="3" id="KW-0378">Hydrolase</keyword>
<reference evidence="3" key="1">
    <citation type="submission" date="2022-10" db="EMBL/GenBank/DDBJ databases">
        <title>Completed Genome Sequence of two octocoral isolated bacterium, Endozoicomonas euniceicola EF212T and Endozoicomonas gorgoniicola PS125T.</title>
        <authorList>
            <person name="Chiou Y.-J."/>
            <person name="Chen Y.-H."/>
        </authorList>
    </citation>
    <scope>NUCLEOTIDE SEQUENCE</scope>
    <source>
        <strain evidence="3">EF212</strain>
    </source>
</reference>
<dbReference type="EMBL" id="CP103300">
    <property type="protein sequence ID" value="UYM14286.1"/>
    <property type="molecule type" value="Genomic_DNA"/>
</dbReference>
<keyword evidence="4" id="KW-1185">Reference proteome</keyword>
<evidence type="ECO:0000259" key="2">
    <source>
        <dbReference type="PROSITE" id="PS51194"/>
    </source>
</evidence>
<feature type="domain" description="Helicase C-terminal" evidence="2">
    <location>
        <begin position="236"/>
        <end position="381"/>
    </location>
</feature>
<dbReference type="Pfam" id="PF04851">
    <property type="entry name" value="ResIII"/>
    <property type="match status" value="1"/>
</dbReference>
<organism evidence="3 4">
    <name type="scientific">Endozoicomonas euniceicola</name>
    <dbReference type="NCBI Taxonomy" id="1234143"/>
    <lineage>
        <taxon>Bacteria</taxon>
        <taxon>Pseudomonadati</taxon>
        <taxon>Pseudomonadota</taxon>
        <taxon>Gammaproteobacteria</taxon>
        <taxon>Oceanospirillales</taxon>
        <taxon>Endozoicomonadaceae</taxon>
        <taxon>Endozoicomonas</taxon>
    </lineage>
</organism>
<dbReference type="Pfam" id="PF00271">
    <property type="entry name" value="Helicase_C"/>
    <property type="match status" value="1"/>
</dbReference>
<sequence length="602" mass="67447">MAFDLRWYQSEAIAAIYEYFGRAQGNPLVCVSTGGGKSVIIADFVRQVVEAWPDQRILVLAHVKEILEQNFDKITAIWPLAPAGVYSAGLNRRDTDSAILFAGIQSVHKKAFDLGAFDLVIVDECHLINADKDDTMYTGFFRDLKMMNPNVKVIGFSATPYRMKSGLLTEGDNALFDEVVYETDIQRLIDENFLSPLVTKGGTEKIDMSGVRTRTGEFVTKDLEDAVHRNDVTEKAVDEILRYGRNRKAWLIFCVSVAHAEEVKALLEYEGITTECVHGGTPAIERERILKDYKAGKIQALTSQGVLTTGFDAPLTDLIALLRPTKSPGLYVQIMGRGLRISPETGKTDCLVLDYGGNVERHGPIDRINVESVRKKRKGEKCEAPMKECPECHTFVLAFTSACPDCGYVWPQKPQHETTASDAAVLADQVEAVWHDVEDVFYDRHEKKGKPPSLKVTYRCGFDSYCEWICFEHSGYAQNKAQVWWFKRAGFQAPCPRTVDDALDRVREQGIPFLVPSRIQVKPDGKFQRILNYDLTAVVGTPSEWNEDPTAKPSQMVIAPKEDEFADARAALGDEDDDDWNKTMDDLWSSSGQVVEDDTVPF</sequence>
<dbReference type="SMART" id="SM00487">
    <property type="entry name" value="DEXDc"/>
    <property type="match status" value="1"/>
</dbReference>
<gene>
    <name evidence="3" type="ORF">NX720_15415</name>
</gene>
<evidence type="ECO:0000313" key="3">
    <source>
        <dbReference type="EMBL" id="UYM14286.1"/>
    </source>
</evidence>
<keyword evidence="3" id="KW-0547">Nucleotide-binding</keyword>
<dbReference type="InterPro" id="IPR006935">
    <property type="entry name" value="Helicase/UvrB_N"/>
</dbReference>
<dbReference type="PROSITE" id="PS51194">
    <property type="entry name" value="HELICASE_CTER"/>
    <property type="match status" value="1"/>
</dbReference>
<evidence type="ECO:0000259" key="1">
    <source>
        <dbReference type="PROSITE" id="PS51192"/>
    </source>
</evidence>
<feature type="domain" description="Helicase ATP-binding" evidence="1">
    <location>
        <begin position="18"/>
        <end position="178"/>
    </location>
</feature>
<accession>A0ABY6GNI2</accession>
<proteinExistence type="predicted"/>
<dbReference type="RefSeq" id="WP_262595692.1">
    <property type="nucleotide sequence ID" value="NZ_CP103300.1"/>
</dbReference>
<keyword evidence="3" id="KW-0347">Helicase</keyword>
<dbReference type="SUPFAM" id="SSF52540">
    <property type="entry name" value="P-loop containing nucleoside triphosphate hydrolases"/>
    <property type="match status" value="1"/>
</dbReference>
<protein>
    <submittedName>
        <fullName evidence="3">DEAD/DEAH box helicase</fullName>
    </submittedName>
</protein>
<keyword evidence="3" id="KW-0067">ATP-binding</keyword>
<dbReference type="Proteomes" id="UP001163255">
    <property type="component" value="Chromosome"/>
</dbReference>
<dbReference type="SMART" id="SM00490">
    <property type="entry name" value="HELICc"/>
    <property type="match status" value="1"/>
</dbReference>
<dbReference type="PANTHER" id="PTHR47396:SF1">
    <property type="entry name" value="ATP-DEPENDENT HELICASE IRC3-RELATED"/>
    <property type="match status" value="1"/>
</dbReference>
<name>A0ABY6GNI2_9GAMM</name>